<proteinExistence type="predicted"/>
<dbReference type="RefSeq" id="WP_122898209.1">
    <property type="nucleotide sequence ID" value="NZ_RHIB01000001.1"/>
</dbReference>
<feature type="domain" description="Serine aminopeptidase S33" evidence="1">
    <location>
        <begin position="10"/>
        <end position="245"/>
    </location>
</feature>
<dbReference type="InterPro" id="IPR000073">
    <property type="entry name" value="AB_hydrolase_1"/>
</dbReference>
<gene>
    <name evidence="2" type="ORF">EBO34_11050</name>
</gene>
<reference evidence="2 3" key="1">
    <citation type="submission" date="2018-10" db="EMBL/GenBank/DDBJ databases">
        <title>Bacillus Keqinensis sp. nov., a moderately halophilic bacterium isolated from a saline-alkaline lake.</title>
        <authorList>
            <person name="Wang H."/>
        </authorList>
    </citation>
    <scope>NUCLEOTIDE SEQUENCE [LARGE SCALE GENOMIC DNA]</scope>
    <source>
        <strain evidence="2 3">KQ-3</strain>
    </source>
</reference>
<dbReference type="Proteomes" id="UP000278746">
    <property type="component" value="Unassembled WGS sequence"/>
</dbReference>
<organism evidence="2 3">
    <name type="scientific">Alteribacter keqinensis</name>
    <dbReference type="NCBI Taxonomy" id="2483800"/>
    <lineage>
        <taxon>Bacteria</taxon>
        <taxon>Bacillati</taxon>
        <taxon>Bacillota</taxon>
        <taxon>Bacilli</taxon>
        <taxon>Bacillales</taxon>
        <taxon>Bacillaceae</taxon>
        <taxon>Alteribacter</taxon>
    </lineage>
</organism>
<comment type="caution">
    <text evidence="2">The sequence shown here is derived from an EMBL/GenBank/DDBJ whole genome shotgun (WGS) entry which is preliminary data.</text>
</comment>
<dbReference type="InterPro" id="IPR029058">
    <property type="entry name" value="AB_hydrolase_fold"/>
</dbReference>
<protein>
    <submittedName>
        <fullName evidence="2">Alpha/beta hydrolase</fullName>
    </submittedName>
</protein>
<evidence type="ECO:0000313" key="2">
    <source>
        <dbReference type="EMBL" id="RNA70426.1"/>
    </source>
</evidence>
<dbReference type="GO" id="GO:0016787">
    <property type="term" value="F:hydrolase activity"/>
    <property type="evidence" value="ECO:0007669"/>
    <property type="project" value="UniProtKB-KW"/>
</dbReference>
<dbReference type="OrthoDB" id="9806902at2"/>
<dbReference type="Gene3D" id="3.40.50.1820">
    <property type="entry name" value="alpha/beta hydrolase"/>
    <property type="match status" value="1"/>
</dbReference>
<accession>A0A3M7TXW3</accession>
<evidence type="ECO:0000259" key="1">
    <source>
        <dbReference type="Pfam" id="PF12146"/>
    </source>
</evidence>
<evidence type="ECO:0000313" key="3">
    <source>
        <dbReference type="Proteomes" id="UP000278746"/>
    </source>
</evidence>
<dbReference type="AlphaFoldDB" id="A0A3M7TXW3"/>
<dbReference type="SUPFAM" id="SSF53474">
    <property type="entry name" value="alpha/beta-Hydrolases"/>
    <property type="match status" value="1"/>
</dbReference>
<dbReference type="PRINTS" id="PR00111">
    <property type="entry name" value="ABHYDROLASE"/>
</dbReference>
<dbReference type="EMBL" id="RHIB01000001">
    <property type="protein sequence ID" value="RNA70426.1"/>
    <property type="molecule type" value="Genomic_DNA"/>
</dbReference>
<keyword evidence="3" id="KW-1185">Reference proteome</keyword>
<keyword evidence="2" id="KW-0378">Hydrolase</keyword>
<dbReference type="InterPro" id="IPR051044">
    <property type="entry name" value="MAG_DAG_Lipase"/>
</dbReference>
<sequence>MWKWEVKDKEAKGVFVVVHGAGEYHVRYEWVVRRLNDFGYHVIMGDLPGQGTTTGRRGHVNSFDDYFKAVIPWMKEAKKYDLPVIQLGHSMGGLISILVQKEVTSSLRPDILVLSSPCLGLANIPPLYKRAISKSLTRLLPTVSLPSGLAPGSGTRDEWMRERDLKDAMLVKNVSARYYAELVKAIKRAHDGSAAFPNLPLFVMQGGEDLIVNKEEVKRWFNKLDIEDKAYREWSDFYHEVLNEPGKEDVFLHMLAFVTVRLHML</sequence>
<name>A0A3M7TXW3_9BACI</name>
<dbReference type="InterPro" id="IPR022742">
    <property type="entry name" value="Hydrolase_4"/>
</dbReference>
<dbReference type="PANTHER" id="PTHR11614">
    <property type="entry name" value="PHOSPHOLIPASE-RELATED"/>
    <property type="match status" value="1"/>
</dbReference>
<dbReference type="Pfam" id="PF12146">
    <property type="entry name" value="Hydrolase_4"/>
    <property type="match status" value="1"/>
</dbReference>